<keyword evidence="3 5" id="KW-1133">Transmembrane helix</keyword>
<keyword evidence="7" id="KW-1185">Reference proteome</keyword>
<dbReference type="Pfam" id="PF12710">
    <property type="entry name" value="HAD"/>
    <property type="match status" value="1"/>
</dbReference>
<name>A0ABS6BFV4_9SPHN</name>
<dbReference type="InterPro" id="IPR000537">
    <property type="entry name" value="UbiA_prenyltransferase"/>
</dbReference>
<evidence type="ECO:0000313" key="6">
    <source>
        <dbReference type="EMBL" id="MBU3077175.1"/>
    </source>
</evidence>
<gene>
    <name evidence="6" type="ORF">KOF26_04780</name>
</gene>
<feature type="transmembrane region" description="Helical" evidence="5">
    <location>
        <begin position="426"/>
        <end position="444"/>
    </location>
</feature>
<dbReference type="CDD" id="cd13963">
    <property type="entry name" value="PT_UbiA_2"/>
    <property type="match status" value="1"/>
</dbReference>
<comment type="subcellular location">
    <subcellularLocation>
        <location evidence="1">Membrane</location>
        <topology evidence="1">Multi-pass membrane protein</topology>
    </subcellularLocation>
</comment>
<keyword evidence="4 5" id="KW-0472">Membrane</keyword>
<evidence type="ECO:0000256" key="4">
    <source>
        <dbReference type="ARBA" id="ARBA00023136"/>
    </source>
</evidence>
<feature type="transmembrane region" description="Helical" evidence="5">
    <location>
        <begin position="267"/>
        <end position="290"/>
    </location>
</feature>
<feature type="transmembrane region" description="Helical" evidence="5">
    <location>
        <begin position="320"/>
        <end position="341"/>
    </location>
</feature>
<feature type="transmembrane region" description="Helical" evidence="5">
    <location>
        <begin position="296"/>
        <end position="315"/>
    </location>
</feature>
<reference evidence="6 7" key="1">
    <citation type="submission" date="2021-06" db="EMBL/GenBank/DDBJ databases">
        <title>Sphingomonas sp. XMGL2, whole genome shotgun sequencing project.</title>
        <authorList>
            <person name="Zhao G."/>
            <person name="Shen L."/>
        </authorList>
    </citation>
    <scope>NUCLEOTIDE SEQUENCE [LARGE SCALE GENOMIC DNA]</scope>
    <source>
        <strain evidence="6 7">XMGL2</strain>
    </source>
</reference>
<sequence length="480" mass="52227">MSRVEAITGPDPIPLAVDVDGTLLRTDLLHEAALHFIARNPLQAPQLLVWLIGGKARLKANLADRIEPGTDSVPLREETLALIRAAQAEGRPVWLASASDRRYVEALADRIGGIAGVIATDRDTNVAGAAKAQRLTEAFGERGYDYVGDMPVDMAVWQSARRRLLVAHSRGFEARVRRAFPDVELVARPRSRPRGYIRAMRPHQWAKNALLFLPMIAGHHFDAATILATLIAFVCFCLAASSAYILNDLLDLPGDRDHPRKCRRPFAAGEVPIVHGILLGVMLIAAAIALAQLLPVRFLGTLLVYVVATVAYSMILKRKVVVDVIVLGGLYTLRVLGGLAATGTQQSPWLLMFSLCIFLSLALVKRCSELVQRRDAGKTATTGRGYRVGDLNVLFPLAAAAGYGAVLVVTLYMSSPEVMALYAHPARMWLVCPLLLYWISRVLILSSRSELHDDPVIFAITDRASWATGLCVGAIIAVSI</sequence>
<dbReference type="RefSeq" id="WP_216320927.1">
    <property type="nucleotide sequence ID" value="NZ_JAHKRT010000002.1"/>
</dbReference>
<feature type="transmembrane region" description="Helical" evidence="5">
    <location>
        <begin position="347"/>
        <end position="364"/>
    </location>
</feature>
<dbReference type="EMBL" id="JAHKRT010000002">
    <property type="protein sequence ID" value="MBU3077175.1"/>
    <property type="molecule type" value="Genomic_DNA"/>
</dbReference>
<dbReference type="PANTHER" id="PTHR11048">
    <property type="entry name" value="PRENYLTRANSFERASES"/>
    <property type="match status" value="1"/>
</dbReference>
<dbReference type="NCBIfam" id="NF006088">
    <property type="entry name" value="PRK08238.1"/>
    <property type="match status" value="1"/>
</dbReference>
<organism evidence="6 7">
    <name type="scientific">Sphingomonas quercus</name>
    <dbReference type="NCBI Taxonomy" id="2842451"/>
    <lineage>
        <taxon>Bacteria</taxon>
        <taxon>Pseudomonadati</taxon>
        <taxon>Pseudomonadota</taxon>
        <taxon>Alphaproteobacteria</taxon>
        <taxon>Sphingomonadales</taxon>
        <taxon>Sphingomonadaceae</taxon>
        <taxon>Sphingomonas</taxon>
    </lineage>
</organism>
<accession>A0ABS6BFV4</accession>
<feature type="transmembrane region" description="Helical" evidence="5">
    <location>
        <begin position="223"/>
        <end position="246"/>
    </location>
</feature>
<feature type="transmembrane region" description="Helical" evidence="5">
    <location>
        <begin position="393"/>
        <end position="414"/>
    </location>
</feature>
<proteinExistence type="predicted"/>
<dbReference type="InterPro" id="IPR039653">
    <property type="entry name" value="Prenyltransferase"/>
</dbReference>
<keyword evidence="2 5" id="KW-0812">Transmembrane</keyword>
<evidence type="ECO:0000256" key="2">
    <source>
        <dbReference type="ARBA" id="ARBA00022692"/>
    </source>
</evidence>
<dbReference type="PANTHER" id="PTHR11048:SF5">
    <property type="entry name" value="DECAPRENYL-PHOSPHATE PHOSPHORIBOSYLTRANSFERASE"/>
    <property type="match status" value="1"/>
</dbReference>
<evidence type="ECO:0000256" key="3">
    <source>
        <dbReference type="ARBA" id="ARBA00022989"/>
    </source>
</evidence>
<evidence type="ECO:0000256" key="5">
    <source>
        <dbReference type="SAM" id="Phobius"/>
    </source>
</evidence>
<comment type="caution">
    <text evidence="6">The sequence shown here is derived from an EMBL/GenBank/DDBJ whole genome shotgun (WGS) entry which is preliminary data.</text>
</comment>
<evidence type="ECO:0000313" key="7">
    <source>
        <dbReference type="Proteomes" id="UP000776276"/>
    </source>
</evidence>
<dbReference type="Proteomes" id="UP000776276">
    <property type="component" value="Unassembled WGS sequence"/>
</dbReference>
<dbReference type="Pfam" id="PF01040">
    <property type="entry name" value="UbiA"/>
    <property type="match status" value="1"/>
</dbReference>
<evidence type="ECO:0000256" key="1">
    <source>
        <dbReference type="ARBA" id="ARBA00004141"/>
    </source>
</evidence>
<protein>
    <submittedName>
        <fullName evidence="6">UbiA family prenyltransferase</fullName>
    </submittedName>
</protein>